<sequence>MFYTILKAFIISFVFALVPFVCASAQGTSDTPVYTVAEAVEMIEKGHTGQEAYVKGIVSQIVSGNVAADGWITYDISDDGKRKSKQLRLLRNYKGADNEKWTDISEVGVKDNVIVSGKLGEAVANLDNTGSLEYENYLVEHNSFSPIPMESETVDFTDVYYRASGDKIIGTYSGMSFDAVFEKGNNKSTPRFYINNQSVSLYKGNVITIKSTTTNLISKVEIEYAKGHKDSSPQVSLGSKLVYDENNVLIWEQEEPVQEFPLTVGMNSQLILITVYYESDSETQAYTREVIPGRVGTICLRYAVEPGDFSGARCYETDHVANGKLYFSEVNRLEAGMPYIFFANDDATEIVAKYSGEPVAEAGTKNGLHGTFEKISINERDNIVVLSGNRLVLCGDNSSLAANRAYLKIDEISTSPTHSVEAKRVSFNLDGTPTGIENVYSASRTSLPAVYNLTGQRVTPAAKGILIRNGRKYVNMPPCSYGQ</sequence>
<gene>
    <name evidence="1" type="ORF">E5358_13175</name>
</gene>
<protein>
    <submittedName>
        <fullName evidence="1">Uncharacterized protein</fullName>
    </submittedName>
</protein>
<dbReference type="Proteomes" id="UP000308886">
    <property type="component" value="Unassembled WGS sequence"/>
</dbReference>
<accession>A0AC61QM97</accession>
<proteinExistence type="predicted"/>
<evidence type="ECO:0000313" key="1">
    <source>
        <dbReference type="EMBL" id="TGX80304.1"/>
    </source>
</evidence>
<name>A0AC61QM97_9BACT</name>
<reference evidence="1" key="1">
    <citation type="submission" date="2019-04" db="EMBL/GenBank/DDBJ databases">
        <title>Microbes associate with the intestines of laboratory mice.</title>
        <authorList>
            <person name="Navarre W."/>
            <person name="Wong E."/>
            <person name="Huang K."/>
            <person name="Tropini C."/>
            <person name="Ng K."/>
            <person name="Yu B."/>
        </authorList>
    </citation>
    <scope>NUCLEOTIDE SEQUENCE</scope>
    <source>
        <strain evidence="1">NM73_A23</strain>
    </source>
</reference>
<comment type="caution">
    <text evidence="1">The sequence shown here is derived from an EMBL/GenBank/DDBJ whole genome shotgun (WGS) entry which is preliminary data.</text>
</comment>
<dbReference type="EMBL" id="SRZC01000027">
    <property type="protein sequence ID" value="TGX80304.1"/>
    <property type="molecule type" value="Genomic_DNA"/>
</dbReference>
<evidence type="ECO:0000313" key="2">
    <source>
        <dbReference type="Proteomes" id="UP000308886"/>
    </source>
</evidence>
<organism evidence="1 2">
    <name type="scientific">Palleniella muris</name>
    <dbReference type="NCBI Taxonomy" id="3038145"/>
    <lineage>
        <taxon>Bacteria</taxon>
        <taxon>Pseudomonadati</taxon>
        <taxon>Bacteroidota</taxon>
        <taxon>Bacteroidia</taxon>
        <taxon>Bacteroidales</taxon>
        <taxon>Prevotellaceae</taxon>
        <taxon>Palleniella</taxon>
    </lineage>
</organism>
<keyword evidence="2" id="KW-1185">Reference proteome</keyword>